<proteinExistence type="predicted"/>
<protein>
    <submittedName>
        <fullName evidence="1">Uncharacterized protein</fullName>
    </submittedName>
</protein>
<dbReference type="EMBL" id="NVAP01000037">
    <property type="protein sequence ID" value="PFQ44726.1"/>
    <property type="molecule type" value="Genomic_DNA"/>
</dbReference>
<evidence type="ECO:0000313" key="2">
    <source>
        <dbReference type="Proteomes" id="UP000224386"/>
    </source>
</evidence>
<organism evidence="1 2">
    <name type="scientific">Bacillus cereus</name>
    <dbReference type="NCBI Taxonomy" id="1396"/>
    <lineage>
        <taxon>Bacteria</taxon>
        <taxon>Bacillati</taxon>
        <taxon>Bacillota</taxon>
        <taxon>Bacilli</taxon>
        <taxon>Bacillales</taxon>
        <taxon>Bacillaceae</taxon>
        <taxon>Bacillus</taxon>
        <taxon>Bacillus cereus group</taxon>
    </lineage>
</organism>
<dbReference type="AlphaFoldDB" id="A0A2B2LQE3"/>
<name>A0A2B2LQE3_BACCE</name>
<gene>
    <name evidence="1" type="ORF">COK05_16685</name>
</gene>
<comment type="caution">
    <text evidence="1">The sequence shown here is derived from an EMBL/GenBank/DDBJ whole genome shotgun (WGS) entry which is preliminary data.</text>
</comment>
<dbReference type="Proteomes" id="UP000224386">
    <property type="component" value="Unassembled WGS sequence"/>
</dbReference>
<evidence type="ECO:0000313" key="1">
    <source>
        <dbReference type="EMBL" id="PFQ44726.1"/>
    </source>
</evidence>
<sequence length="156" mass="18952">MVKYQSVNCFEYIESWSYYIEKAKVTNNNLYLTFDSIEITKKHPLNPFNNGWEINKATLTFYDFEVIDAGYYDCSHVQKQEIIFDKDCLYVPTSLLEVINDFTLIIEDIKEQNETFFEHSFEGWAWKFGEDIWGYFKIRYTRMEMTWDSFHNQRDK</sequence>
<dbReference type="RefSeq" id="WP_098613450.1">
    <property type="nucleotide sequence ID" value="NZ_NVAP01000037.1"/>
</dbReference>
<accession>A0A2B2LQE3</accession>
<reference evidence="1 2" key="1">
    <citation type="submission" date="2017-09" db="EMBL/GenBank/DDBJ databases">
        <title>Large-scale bioinformatics analysis of Bacillus genomes uncovers conserved roles of natural products in bacterial physiology.</title>
        <authorList>
            <consortium name="Agbiome Team Llc"/>
            <person name="Bleich R.M."/>
            <person name="Grubbs K.J."/>
            <person name="Santa Maria K.C."/>
            <person name="Allen S.E."/>
            <person name="Farag S."/>
            <person name="Shank E.A."/>
            <person name="Bowers A."/>
        </authorList>
    </citation>
    <scope>NUCLEOTIDE SEQUENCE [LARGE SCALE GENOMIC DNA]</scope>
    <source>
        <strain evidence="1 2">AFS070861</strain>
    </source>
</reference>